<name>A0ABY8DIG6_9HYPH</name>
<dbReference type="CDD" id="cd03820">
    <property type="entry name" value="GT4_AmsD-like"/>
    <property type="match status" value="1"/>
</dbReference>
<dbReference type="SUPFAM" id="SSF53756">
    <property type="entry name" value="UDP-Glycosyltransferase/glycogen phosphorylase"/>
    <property type="match status" value="1"/>
</dbReference>
<dbReference type="Pfam" id="PF13439">
    <property type="entry name" value="Glyco_transf_4"/>
    <property type="match status" value="1"/>
</dbReference>
<proteinExistence type="predicted"/>
<reference evidence="2 3" key="1">
    <citation type="submission" date="2023-03" db="EMBL/GenBank/DDBJ databases">
        <authorList>
            <person name="Kaur S."/>
            <person name="Espinosa-Saiz D."/>
            <person name="Velazquez E."/>
            <person name="Menendez E."/>
            <person name="diCenzo G.C."/>
        </authorList>
    </citation>
    <scope>NUCLEOTIDE SEQUENCE [LARGE SCALE GENOMIC DNA]</scope>
    <source>
        <strain evidence="2 3">LMG 24692</strain>
    </source>
</reference>
<accession>A0ABY8DIG6</accession>
<evidence type="ECO:0000313" key="3">
    <source>
        <dbReference type="Proteomes" id="UP001229355"/>
    </source>
</evidence>
<protein>
    <submittedName>
        <fullName evidence="2">Glycosyltransferase family 4 protein</fullName>
    </submittedName>
</protein>
<dbReference type="RefSeq" id="WP_280661758.1">
    <property type="nucleotide sequence ID" value="NZ_CP120374.1"/>
</dbReference>
<evidence type="ECO:0000313" key="2">
    <source>
        <dbReference type="EMBL" id="WEX89787.1"/>
    </source>
</evidence>
<dbReference type="Pfam" id="PF13692">
    <property type="entry name" value="Glyco_trans_1_4"/>
    <property type="match status" value="1"/>
</dbReference>
<dbReference type="EMBL" id="CP120374">
    <property type="protein sequence ID" value="WEX89787.1"/>
    <property type="molecule type" value="Genomic_DNA"/>
</dbReference>
<dbReference type="Proteomes" id="UP001229355">
    <property type="component" value="Chromosome 2"/>
</dbReference>
<dbReference type="InterPro" id="IPR028098">
    <property type="entry name" value="Glyco_trans_4-like_N"/>
</dbReference>
<keyword evidence="3" id="KW-1185">Reference proteome</keyword>
<feature type="domain" description="Glycosyltransferase subfamily 4-like N-terminal" evidence="1">
    <location>
        <begin position="13"/>
        <end position="169"/>
    </location>
</feature>
<sequence>MRIVFVLSGLGAGGAEKIVNLLAHHRLARGDTVHVIALNATSPESYFPYDHAISVEPFGKGKRQALPASGKGWRLLALRRHLQALQPDVVISFLTKVNVLVGLATWGLDTTVIMSERNNFRSQEMHVFWRVARPLAARLATSLVMQTNEARRCLPQTLRARAIIIPNPVALPSACARGPGDGTRIIAVGRLDKQKGFDLLLQAFRSVAAAAPAATLTIFGEGPQRGALEQQVRDLALGDRVRMPGVTKSPADWIRTGDIFVLSSRFEGFPNVLLEAMTAGLAVIAFDCPWGPSEILSDPDTGLLVPAADVERLGDAIRRLITDRTLREKLASAGSAAAKTRYATSSVLQLWDDTIAASAARHRSRSARATIEDARAPAQS</sequence>
<dbReference type="Gene3D" id="3.40.50.2000">
    <property type="entry name" value="Glycogen Phosphorylase B"/>
    <property type="match status" value="2"/>
</dbReference>
<dbReference type="PANTHER" id="PTHR12526">
    <property type="entry name" value="GLYCOSYLTRANSFERASE"/>
    <property type="match status" value="1"/>
</dbReference>
<evidence type="ECO:0000259" key="1">
    <source>
        <dbReference type="Pfam" id="PF13439"/>
    </source>
</evidence>
<dbReference type="PANTHER" id="PTHR12526:SF630">
    <property type="entry name" value="GLYCOSYLTRANSFERASE"/>
    <property type="match status" value="1"/>
</dbReference>
<organism evidence="2 3">
    <name type="scientific">Sinorhizobium garamanticum</name>
    <dbReference type="NCBI Taxonomy" id="680247"/>
    <lineage>
        <taxon>Bacteria</taxon>
        <taxon>Pseudomonadati</taxon>
        <taxon>Pseudomonadota</taxon>
        <taxon>Alphaproteobacteria</taxon>
        <taxon>Hyphomicrobiales</taxon>
        <taxon>Rhizobiaceae</taxon>
        <taxon>Sinorhizobium/Ensifer group</taxon>
        <taxon>Sinorhizobium</taxon>
    </lineage>
</organism>
<gene>
    <name evidence="2" type="ORF">PZN02_005104</name>
</gene>